<reference evidence="8 9" key="1">
    <citation type="submission" date="2019-02" db="EMBL/GenBank/DDBJ databases">
        <title>Genome sequencing of the rare red list fungi Dentipellis fragilis.</title>
        <authorList>
            <person name="Buettner E."/>
            <person name="Kellner H."/>
        </authorList>
    </citation>
    <scope>NUCLEOTIDE SEQUENCE [LARGE SCALE GENOMIC DNA]</scope>
    <source>
        <strain evidence="8 9">DSM 105465</strain>
    </source>
</reference>
<keyword evidence="9" id="KW-1185">Reference proteome</keyword>
<protein>
    <recommendedName>
        <fullName evidence="10">ZZ-type domain-containing protein</fullName>
    </recommendedName>
</protein>
<dbReference type="InterPro" id="IPR000433">
    <property type="entry name" value="Znf_ZZ"/>
</dbReference>
<evidence type="ECO:0000256" key="5">
    <source>
        <dbReference type="SAM" id="MobiDB-lite"/>
    </source>
</evidence>
<feature type="region of interest" description="Disordered" evidence="5">
    <location>
        <begin position="114"/>
        <end position="144"/>
    </location>
</feature>
<dbReference type="GO" id="GO:0070530">
    <property type="term" value="F:K63-linked polyubiquitin modification-dependent protein binding"/>
    <property type="evidence" value="ECO:0007669"/>
    <property type="project" value="TreeGrafter"/>
</dbReference>
<dbReference type="InterPro" id="IPR053793">
    <property type="entry name" value="PB1-like"/>
</dbReference>
<feature type="compositionally biased region" description="Polar residues" evidence="5">
    <location>
        <begin position="791"/>
        <end position="803"/>
    </location>
</feature>
<organism evidence="8 9">
    <name type="scientific">Dentipellis fragilis</name>
    <dbReference type="NCBI Taxonomy" id="205917"/>
    <lineage>
        <taxon>Eukaryota</taxon>
        <taxon>Fungi</taxon>
        <taxon>Dikarya</taxon>
        <taxon>Basidiomycota</taxon>
        <taxon>Agaricomycotina</taxon>
        <taxon>Agaricomycetes</taxon>
        <taxon>Russulales</taxon>
        <taxon>Hericiaceae</taxon>
        <taxon>Dentipellis</taxon>
    </lineage>
</organism>
<feature type="compositionally biased region" description="Low complexity" evidence="5">
    <location>
        <begin position="620"/>
        <end position="640"/>
    </location>
</feature>
<dbReference type="InterPro" id="IPR043145">
    <property type="entry name" value="Znf_ZZ_sf"/>
</dbReference>
<dbReference type="EMBL" id="SEOQ01000019">
    <property type="protein sequence ID" value="TFY72282.1"/>
    <property type="molecule type" value="Genomic_DNA"/>
</dbReference>
<feature type="compositionally biased region" description="Low complexity" evidence="5">
    <location>
        <begin position="931"/>
        <end position="940"/>
    </location>
</feature>
<evidence type="ECO:0000259" key="6">
    <source>
        <dbReference type="PROSITE" id="PS50135"/>
    </source>
</evidence>
<evidence type="ECO:0000256" key="3">
    <source>
        <dbReference type="ARBA" id="ARBA00022833"/>
    </source>
</evidence>
<dbReference type="GO" id="GO:0044753">
    <property type="term" value="C:amphisome"/>
    <property type="evidence" value="ECO:0007669"/>
    <property type="project" value="TreeGrafter"/>
</dbReference>
<feature type="compositionally biased region" description="Basic and acidic residues" evidence="5">
    <location>
        <begin position="610"/>
        <end position="619"/>
    </location>
</feature>
<feature type="compositionally biased region" description="Basic and acidic residues" evidence="5">
    <location>
        <begin position="129"/>
        <end position="144"/>
    </location>
</feature>
<feature type="region of interest" description="Disordered" evidence="5">
    <location>
        <begin position="900"/>
        <end position="991"/>
    </location>
</feature>
<dbReference type="PROSITE" id="PS51745">
    <property type="entry name" value="PB1"/>
    <property type="match status" value="1"/>
</dbReference>
<keyword evidence="3" id="KW-0862">Zinc</keyword>
<dbReference type="GO" id="GO:0005080">
    <property type="term" value="F:protein kinase C binding"/>
    <property type="evidence" value="ECO:0007669"/>
    <property type="project" value="TreeGrafter"/>
</dbReference>
<dbReference type="SMART" id="SM00666">
    <property type="entry name" value="PB1"/>
    <property type="match status" value="1"/>
</dbReference>
<feature type="region of interest" description="Disordered" evidence="5">
    <location>
        <begin position="774"/>
        <end position="808"/>
    </location>
</feature>
<evidence type="ECO:0000259" key="7">
    <source>
        <dbReference type="PROSITE" id="PS51745"/>
    </source>
</evidence>
<dbReference type="SUPFAM" id="SSF57850">
    <property type="entry name" value="RING/U-box"/>
    <property type="match status" value="3"/>
</dbReference>
<keyword evidence="1" id="KW-0479">Metal-binding</keyword>
<comment type="caution">
    <text evidence="8">The sequence shown here is derived from an EMBL/GenBank/DDBJ whole genome shotgun (WGS) entry which is preliminary data.</text>
</comment>
<name>A0A4Y9ZCH8_9AGAM</name>
<dbReference type="Gene3D" id="3.30.60.90">
    <property type="match status" value="2"/>
</dbReference>
<evidence type="ECO:0000256" key="4">
    <source>
        <dbReference type="PROSITE-ProRule" id="PRU00228"/>
    </source>
</evidence>
<dbReference type="Pfam" id="PF00569">
    <property type="entry name" value="ZZ"/>
    <property type="match status" value="2"/>
</dbReference>
<feature type="region of interest" description="Disordered" evidence="5">
    <location>
        <begin position="818"/>
        <end position="837"/>
    </location>
</feature>
<dbReference type="GO" id="GO:0000423">
    <property type="term" value="P:mitophagy"/>
    <property type="evidence" value="ECO:0007669"/>
    <property type="project" value="TreeGrafter"/>
</dbReference>
<evidence type="ECO:0008006" key="10">
    <source>
        <dbReference type="Google" id="ProtNLM"/>
    </source>
</evidence>
<feature type="region of interest" description="Disordered" evidence="5">
    <location>
        <begin position="1201"/>
        <end position="1220"/>
    </location>
</feature>
<dbReference type="GO" id="GO:0035973">
    <property type="term" value="P:aggrephagy"/>
    <property type="evidence" value="ECO:0007669"/>
    <property type="project" value="TreeGrafter"/>
</dbReference>
<feature type="compositionally biased region" description="Low complexity" evidence="5">
    <location>
        <begin position="955"/>
        <end position="991"/>
    </location>
</feature>
<evidence type="ECO:0000256" key="2">
    <source>
        <dbReference type="ARBA" id="ARBA00022771"/>
    </source>
</evidence>
<feature type="region of interest" description="Disordered" evidence="5">
    <location>
        <begin position="574"/>
        <end position="658"/>
    </location>
</feature>
<dbReference type="GO" id="GO:0007032">
    <property type="term" value="P:endosome organization"/>
    <property type="evidence" value="ECO:0007669"/>
    <property type="project" value="TreeGrafter"/>
</dbReference>
<keyword evidence="2 4" id="KW-0863">Zinc-finger</keyword>
<dbReference type="InterPro" id="IPR052260">
    <property type="entry name" value="Autophagy_Rcpt_SigReg"/>
</dbReference>
<sequence length="1415" mass="155827">MDIITNLPSDRLARTQLHKFHAFDDEKELHTRSATEPLSLRRPYTITAMGTAQRARIRTHGAPTRQVSPCAIHYLRTRYAFTISRRAILTGVRPPSVTGVNTADLADLASIWSSESGSTTQSDSTLHTDTAESEHLHSQENEHDRERDLLHHHHHHHHPSDSLEFDPAALEALDEQLLESPQDAFAVACWAAAVSDFDPDLHDVPVRASAHRPRRARRHAYRDDLDVEFDHGFDTDMEIERTSRSEADLITVLDLAARGWRGPNPNLNRASEDSDASEVKMPGLYALDIPDPGTPKPSGYAYDSYAPPASARLGGDRDLPPSSPLVASPLSFSLVSTHEGSLADQIAPDQSRWADWTDGLNMLRRGGGHVSSQETNEFIQALTEIGLKIKLLDLSGDKVEIPSGLVAGRHRQIMTSSSRICMTRNNDLAADGQIISELRFTRLQLRRNADQLVFFVHHFDRTKKVTFGSARTCTYDELMLQVEKAFLLASRSFSIKWTDDDGEEVDIHTDEDVDEAIRYYCPPEEPVGSSSSSNFSYRSLTRSNRIVMKIQVIVEYDGPALSDTASLASIDDFKSHSGSERPMSLDVPHFDDLDDDAVTVSSKDTGSSQDMRRKSDSLLKKLLSKPSRSALRLPSRNGQRSRSRNSDSGASDIHSSYRQSTEGDAAAYLTDHSGQIGMTLSASSSRRYPSDPSAVLERLKLEDQPEYTLTPQRSIVSPAWIREQARLQDIRLGIPRPPSDADTFSLNTDHTVTSDDLDGRLSMDNPPLVKYHQGGKTYYQPNAGPRDSLRETSSTEYDASASDNVHGHRERPISMTTVTEGSGGILSSGYPVSTESSSNRMSLSQESESQQIFYTQLLVPDEVTACSECKTILESMRYVCTTCGEKTPLPRQELEALLESGKGKAKSTSPMYNHSSGSGSTVTYPPHAHRSASSSSTAFSGTDTDVYRSGPFSKPLPDLPSTSPTLVGGSSSHHSHSQTRSNSSSSSSSSSRTSGYELCAMCIQKSGMYHGVYPDEETVSSIGMGGGSPPSPQVLSARLRRAPDRQGQLRHAYCEKMWEFNGWVDIAPARSQSTKKATRRSARTIHNIHPIHAFLVMPDRPVRSQSAPDVLYHPVTVDAADDQSMTHPGIKCYHCMQDIIGARFRCIDCSSVDICSNCESAGLPGDLHTSEGGHDSSHVMLKIPRPLPVTEVETLSRHARNLQNGGDGLSSSLLRSSPGSASSSFAKTIINGEGDSMDHLTLCNSCGESIIGVRYQCLSCPSKPTSYSLCASCEKKSYQVHDPMHVFAKLDRPVDNPAPLQSEFPIIPSVYSLPAGPQSPTAPSNPEDYLKTLRHPRAFCDRHMEPIFGKWLRCLYCAEGKDLCTKCEAIDSHDNTHIFLEFKAPVDMQSFTRLVGLDSENEEYSPILHDPVYYS</sequence>
<dbReference type="SMART" id="SM00291">
    <property type="entry name" value="ZnF_ZZ"/>
    <property type="match status" value="2"/>
</dbReference>
<dbReference type="OrthoDB" id="661148at2759"/>
<dbReference type="Proteomes" id="UP000298327">
    <property type="component" value="Unassembled WGS sequence"/>
</dbReference>
<dbReference type="PROSITE" id="PS50135">
    <property type="entry name" value="ZF_ZZ_2"/>
    <property type="match status" value="1"/>
</dbReference>
<dbReference type="SUPFAM" id="SSF54277">
    <property type="entry name" value="CAD &amp; PB1 domains"/>
    <property type="match status" value="1"/>
</dbReference>
<feature type="compositionally biased region" description="Polar residues" evidence="5">
    <location>
        <begin position="906"/>
        <end position="923"/>
    </location>
</feature>
<dbReference type="CDD" id="cd02340">
    <property type="entry name" value="ZZ_NBR1_like"/>
    <property type="match status" value="2"/>
</dbReference>
<dbReference type="PANTHER" id="PTHR15090">
    <property type="entry name" value="SEQUESTOSOME 1-RELATED"/>
    <property type="match status" value="1"/>
</dbReference>
<feature type="compositionally biased region" description="Low complexity" evidence="5">
    <location>
        <begin position="1209"/>
        <end position="1220"/>
    </location>
</feature>
<feature type="compositionally biased region" description="Low complexity" evidence="5">
    <location>
        <begin position="114"/>
        <end position="125"/>
    </location>
</feature>
<accession>A0A4Y9ZCH8</accession>
<dbReference type="Pfam" id="PF00564">
    <property type="entry name" value="PB1"/>
    <property type="match status" value="1"/>
</dbReference>
<dbReference type="InterPro" id="IPR011993">
    <property type="entry name" value="PH-like_dom_sf"/>
</dbReference>
<feature type="domain" description="ZZ-type" evidence="6">
    <location>
        <begin position="1127"/>
        <end position="1188"/>
    </location>
</feature>
<dbReference type="InterPro" id="IPR000270">
    <property type="entry name" value="PB1_dom"/>
</dbReference>
<dbReference type="Gene3D" id="2.30.29.30">
    <property type="entry name" value="Pleckstrin-homology domain (PH domain)/Phosphotyrosine-binding domain (PTB)"/>
    <property type="match status" value="1"/>
</dbReference>
<feature type="domain" description="PB1" evidence="7">
    <location>
        <begin position="451"/>
        <end position="533"/>
    </location>
</feature>
<dbReference type="CDD" id="cd05992">
    <property type="entry name" value="PB1"/>
    <property type="match status" value="1"/>
</dbReference>
<dbReference type="GO" id="GO:0016235">
    <property type="term" value="C:aggresome"/>
    <property type="evidence" value="ECO:0007669"/>
    <property type="project" value="TreeGrafter"/>
</dbReference>
<dbReference type="STRING" id="205917.A0A4Y9ZCH8"/>
<gene>
    <name evidence="8" type="ORF">EVG20_g714</name>
</gene>
<evidence type="ECO:0000256" key="1">
    <source>
        <dbReference type="ARBA" id="ARBA00022723"/>
    </source>
</evidence>
<evidence type="ECO:0000313" key="9">
    <source>
        <dbReference type="Proteomes" id="UP000298327"/>
    </source>
</evidence>
<proteinExistence type="predicted"/>
<dbReference type="Gene3D" id="3.10.20.90">
    <property type="entry name" value="Phosphatidylinositol 3-kinase Catalytic Subunit, Chain A, domain 1"/>
    <property type="match status" value="1"/>
</dbReference>
<dbReference type="GO" id="GO:0008270">
    <property type="term" value="F:zinc ion binding"/>
    <property type="evidence" value="ECO:0007669"/>
    <property type="project" value="UniProtKB-KW"/>
</dbReference>
<dbReference type="PANTHER" id="PTHR15090:SF0">
    <property type="entry name" value="SEQUESTOSOME-1"/>
    <property type="match status" value="1"/>
</dbReference>
<evidence type="ECO:0000313" key="8">
    <source>
        <dbReference type="EMBL" id="TFY72282.1"/>
    </source>
</evidence>
<feature type="compositionally biased region" description="Polar residues" evidence="5">
    <location>
        <begin position="599"/>
        <end position="609"/>
    </location>
</feature>